<dbReference type="Pfam" id="PF26434">
    <property type="entry name" value="YAG7_C"/>
    <property type="match status" value="1"/>
</dbReference>
<proteinExistence type="predicted"/>
<dbReference type="InterPro" id="IPR058602">
    <property type="entry name" value="YAG7_dimerisation_dom"/>
</dbReference>
<gene>
    <name evidence="3" type="ORF">N7456_008572</name>
</gene>
<feature type="compositionally biased region" description="Basic and acidic residues" evidence="1">
    <location>
        <begin position="371"/>
        <end position="392"/>
    </location>
</feature>
<evidence type="ECO:0000256" key="1">
    <source>
        <dbReference type="SAM" id="MobiDB-lite"/>
    </source>
</evidence>
<feature type="compositionally biased region" description="Polar residues" evidence="1">
    <location>
        <begin position="277"/>
        <end position="287"/>
    </location>
</feature>
<name>A0A9W9F3B1_9EURO</name>
<reference evidence="3" key="2">
    <citation type="journal article" date="2023" name="IMA Fungus">
        <title>Comparative genomic study of the Penicillium genus elucidates a diverse pangenome and 15 lateral gene transfer events.</title>
        <authorList>
            <person name="Petersen C."/>
            <person name="Sorensen T."/>
            <person name="Nielsen M.R."/>
            <person name="Sondergaard T.E."/>
            <person name="Sorensen J.L."/>
            <person name="Fitzpatrick D.A."/>
            <person name="Frisvad J.C."/>
            <person name="Nielsen K.L."/>
        </authorList>
    </citation>
    <scope>NUCLEOTIDE SEQUENCE</scope>
    <source>
        <strain evidence="3">IBT 30069</strain>
    </source>
</reference>
<dbReference type="OrthoDB" id="5399559at2759"/>
<feature type="region of interest" description="Disordered" evidence="1">
    <location>
        <begin position="1"/>
        <end position="43"/>
    </location>
</feature>
<accession>A0A9W9F3B1</accession>
<feature type="compositionally biased region" description="Polar residues" evidence="1">
    <location>
        <begin position="246"/>
        <end position="257"/>
    </location>
</feature>
<dbReference type="EMBL" id="JAPQKH010000006">
    <property type="protein sequence ID" value="KAJ5092711.1"/>
    <property type="molecule type" value="Genomic_DNA"/>
</dbReference>
<evidence type="ECO:0000313" key="4">
    <source>
        <dbReference type="Proteomes" id="UP001149165"/>
    </source>
</evidence>
<keyword evidence="4" id="KW-1185">Reference proteome</keyword>
<dbReference type="AlphaFoldDB" id="A0A9W9F3B1"/>
<feature type="region of interest" description="Disordered" evidence="1">
    <location>
        <begin position="233"/>
        <end position="257"/>
    </location>
</feature>
<feature type="compositionally biased region" description="Polar residues" evidence="1">
    <location>
        <begin position="1"/>
        <end position="11"/>
    </location>
</feature>
<feature type="compositionally biased region" description="Polar residues" evidence="1">
    <location>
        <begin position="21"/>
        <end position="37"/>
    </location>
</feature>
<feature type="compositionally biased region" description="Polar residues" evidence="1">
    <location>
        <begin position="311"/>
        <end position="321"/>
    </location>
</feature>
<sequence>MAPASATQKSNNAKDKKHISRASSVSKTEPESPTENGSEPAYLKELQKSLRNAVKKLNATAKVDIIISENPGKSLDELVEEKKINGDQKAQALKKPALQAAISQIEEQIGHYKEIAAQYEEKLVSQKAAITKGHQEELEAVRANAIADATETSTQLLRGQLLTVSKFLCAAANLRRAGDETAEGRAFEAVLYQVYGGSQDAVTSMLKLIEGADEKLQDIEGVSLDLTYGDVKQTSNQHAPVEESTEPATDSTITSDPTLVNAGLTELQDTSISTAAATQAEGTTPQADQVAPPAQTGTGNGGNPVADATYDPTSMTSSATTDGWVEVPRDPAETETGLQATPADTETNNTTENASGAKENSGRGRGRNGRGRGDGSRGGRGRENRGRGDFRGRGRGGRGGKRGGANGSPTATPTGEKQ</sequence>
<feature type="region of interest" description="Disordered" evidence="1">
    <location>
        <begin position="277"/>
        <end position="418"/>
    </location>
</feature>
<evidence type="ECO:0000259" key="2">
    <source>
        <dbReference type="Pfam" id="PF26434"/>
    </source>
</evidence>
<comment type="caution">
    <text evidence="3">The sequence shown here is derived from an EMBL/GenBank/DDBJ whole genome shotgun (WGS) entry which is preliminary data.</text>
</comment>
<feature type="domain" description="YAG7-like dimerisation" evidence="2">
    <location>
        <begin position="157"/>
        <end position="236"/>
    </location>
</feature>
<dbReference type="Proteomes" id="UP001149165">
    <property type="component" value="Unassembled WGS sequence"/>
</dbReference>
<organism evidence="3 4">
    <name type="scientific">Penicillium angulare</name>
    <dbReference type="NCBI Taxonomy" id="116970"/>
    <lineage>
        <taxon>Eukaryota</taxon>
        <taxon>Fungi</taxon>
        <taxon>Dikarya</taxon>
        <taxon>Ascomycota</taxon>
        <taxon>Pezizomycotina</taxon>
        <taxon>Eurotiomycetes</taxon>
        <taxon>Eurotiomycetidae</taxon>
        <taxon>Eurotiales</taxon>
        <taxon>Aspergillaceae</taxon>
        <taxon>Penicillium</taxon>
    </lineage>
</organism>
<evidence type="ECO:0000313" key="3">
    <source>
        <dbReference type="EMBL" id="KAJ5092711.1"/>
    </source>
</evidence>
<reference evidence="3" key="1">
    <citation type="submission" date="2022-11" db="EMBL/GenBank/DDBJ databases">
        <authorList>
            <person name="Petersen C."/>
        </authorList>
    </citation>
    <scope>NUCLEOTIDE SEQUENCE</scope>
    <source>
        <strain evidence="3">IBT 30069</strain>
    </source>
</reference>
<feature type="compositionally biased region" description="Polar residues" evidence="1">
    <location>
        <begin position="408"/>
        <end position="418"/>
    </location>
</feature>
<protein>
    <recommendedName>
        <fullName evidence="2">YAG7-like dimerisation domain-containing protein</fullName>
    </recommendedName>
</protein>